<feature type="transmembrane region" description="Helical" evidence="8">
    <location>
        <begin position="42"/>
        <end position="61"/>
    </location>
</feature>
<evidence type="ECO:0000256" key="5">
    <source>
        <dbReference type="ARBA" id="ARBA00023065"/>
    </source>
</evidence>
<evidence type="ECO:0000313" key="11">
    <source>
        <dbReference type="Proteomes" id="UP001204524"/>
    </source>
</evidence>
<keyword evidence="3 8" id="KW-0812">Transmembrane</keyword>
<dbReference type="SUPFAM" id="SSF81324">
    <property type="entry name" value="Voltage-gated potassium channels"/>
    <property type="match status" value="1"/>
</dbReference>
<gene>
    <name evidence="10" type="ORF">NCI01_00545</name>
</gene>
<evidence type="ECO:0000256" key="8">
    <source>
        <dbReference type="SAM" id="Phobius"/>
    </source>
</evidence>
<evidence type="ECO:0000256" key="2">
    <source>
        <dbReference type="ARBA" id="ARBA00022448"/>
    </source>
</evidence>
<dbReference type="Proteomes" id="UP001204524">
    <property type="component" value="Unassembled WGS sequence"/>
</dbReference>
<dbReference type="Pfam" id="PF07885">
    <property type="entry name" value="Ion_trans_2"/>
    <property type="match status" value="1"/>
</dbReference>
<evidence type="ECO:0000256" key="1">
    <source>
        <dbReference type="ARBA" id="ARBA00004141"/>
    </source>
</evidence>
<sequence length="202" mass="21486">MAEVAADDGRTDGAVGDADSAIARRIGFVARPVRGLVNAPHLLVLVVLGIWVACSLTYALLEDKGPIEGLWWGIVTGSTVGYGDFYPSSTAGRAVGAVLIVSMLVLVPIAIGHVIANLVFDKESLAVATVLEDVHERIDRLEHLTLASLEAQHGREWLDQRLAEHEAADASTTDVAERMLAMFTQKNAQPTNADQDPPGGAR</sequence>
<protein>
    <submittedName>
        <fullName evidence="10">Potassium channel family protein</fullName>
    </submittedName>
</protein>
<keyword evidence="4 8" id="KW-1133">Transmembrane helix</keyword>
<evidence type="ECO:0000256" key="4">
    <source>
        <dbReference type="ARBA" id="ARBA00022989"/>
    </source>
</evidence>
<keyword evidence="7 10" id="KW-0407">Ion channel</keyword>
<proteinExistence type="predicted"/>
<comment type="subcellular location">
    <subcellularLocation>
        <location evidence="1">Membrane</location>
        <topology evidence="1">Multi-pass membrane protein</topology>
    </subcellularLocation>
</comment>
<evidence type="ECO:0000256" key="7">
    <source>
        <dbReference type="ARBA" id="ARBA00023303"/>
    </source>
</evidence>
<evidence type="ECO:0000313" key="10">
    <source>
        <dbReference type="EMBL" id="MCP3420273.1"/>
    </source>
</evidence>
<organism evidence="10 11">
    <name type="scientific">Nocardioides pinisoli</name>
    <dbReference type="NCBI Taxonomy" id="2950279"/>
    <lineage>
        <taxon>Bacteria</taxon>
        <taxon>Bacillati</taxon>
        <taxon>Actinomycetota</taxon>
        <taxon>Actinomycetes</taxon>
        <taxon>Propionibacteriales</taxon>
        <taxon>Nocardioidaceae</taxon>
        <taxon>Nocardioides</taxon>
    </lineage>
</organism>
<dbReference type="PANTHER" id="PTHR11537">
    <property type="entry name" value="VOLTAGE-GATED POTASSIUM CHANNEL"/>
    <property type="match status" value="1"/>
</dbReference>
<reference evidence="10 11" key="1">
    <citation type="submission" date="2022-06" db="EMBL/GenBank/DDBJ databases">
        <authorList>
            <person name="So Y."/>
        </authorList>
    </citation>
    <scope>NUCLEOTIDE SEQUENCE [LARGE SCALE GENOMIC DNA]</scope>
    <source>
        <strain evidence="10 11">STR3</strain>
    </source>
</reference>
<evidence type="ECO:0000256" key="3">
    <source>
        <dbReference type="ARBA" id="ARBA00022692"/>
    </source>
</evidence>
<keyword evidence="2" id="KW-0813">Transport</keyword>
<evidence type="ECO:0000256" key="6">
    <source>
        <dbReference type="ARBA" id="ARBA00023136"/>
    </source>
</evidence>
<dbReference type="GO" id="GO:0034220">
    <property type="term" value="P:monoatomic ion transmembrane transport"/>
    <property type="evidence" value="ECO:0007669"/>
    <property type="project" value="UniProtKB-KW"/>
</dbReference>
<evidence type="ECO:0000259" key="9">
    <source>
        <dbReference type="Pfam" id="PF07885"/>
    </source>
</evidence>
<feature type="transmembrane region" description="Helical" evidence="8">
    <location>
        <begin position="94"/>
        <end position="116"/>
    </location>
</feature>
<dbReference type="InterPro" id="IPR028325">
    <property type="entry name" value="VG_K_chnl"/>
</dbReference>
<dbReference type="Gene3D" id="1.10.287.70">
    <property type="match status" value="1"/>
</dbReference>
<comment type="caution">
    <text evidence="10">The sequence shown here is derived from an EMBL/GenBank/DDBJ whole genome shotgun (WGS) entry which is preliminary data.</text>
</comment>
<feature type="domain" description="Potassium channel" evidence="9">
    <location>
        <begin position="46"/>
        <end position="116"/>
    </location>
</feature>
<keyword evidence="6 8" id="KW-0472">Membrane</keyword>
<dbReference type="PANTHER" id="PTHR11537:SF254">
    <property type="entry name" value="POTASSIUM VOLTAGE-GATED CHANNEL PROTEIN SHAB"/>
    <property type="match status" value="1"/>
</dbReference>
<dbReference type="EMBL" id="JANARS010000001">
    <property type="protein sequence ID" value="MCP3420273.1"/>
    <property type="molecule type" value="Genomic_DNA"/>
</dbReference>
<dbReference type="InterPro" id="IPR013099">
    <property type="entry name" value="K_chnl_dom"/>
</dbReference>
<dbReference type="RefSeq" id="WP_254179517.1">
    <property type="nucleotide sequence ID" value="NZ_JANARS010000001.1"/>
</dbReference>
<keyword evidence="5" id="KW-0406">Ion transport</keyword>
<accession>A0ABT1KRA7</accession>
<name>A0ABT1KRA7_9ACTN</name>
<keyword evidence="11" id="KW-1185">Reference proteome</keyword>